<dbReference type="AlphaFoldDB" id="A0A251UI37"/>
<proteinExistence type="predicted"/>
<accession>A0A251UI37</accession>
<dbReference type="InParanoid" id="A0A251UI37"/>
<organism evidence="2 3">
    <name type="scientific">Helianthus annuus</name>
    <name type="common">Common sunflower</name>
    <dbReference type="NCBI Taxonomy" id="4232"/>
    <lineage>
        <taxon>Eukaryota</taxon>
        <taxon>Viridiplantae</taxon>
        <taxon>Streptophyta</taxon>
        <taxon>Embryophyta</taxon>
        <taxon>Tracheophyta</taxon>
        <taxon>Spermatophyta</taxon>
        <taxon>Magnoliopsida</taxon>
        <taxon>eudicotyledons</taxon>
        <taxon>Gunneridae</taxon>
        <taxon>Pentapetalae</taxon>
        <taxon>asterids</taxon>
        <taxon>campanulids</taxon>
        <taxon>Asterales</taxon>
        <taxon>Asteraceae</taxon>
        <taxon>Asteroideae</taxon>
        <taxon>Heliantheae alliance</taxon>
        <taxon>Heliantheae</taxon>
        <taxon>Helianthus</taxon>
    </lineage>
</organism>
<reference evidence="1" key="3">
    <citation type="submission" date="2020-06" db="EMBL/GenBank/DDBJ databases">
        <title>Helianthus annuus Genome sequencing and assembly Release 2.</title>
        <authorList>
            <person name="Gouzy J."/>
            <person name="Langlade N."/>
            <person name="Munos S."/>
        </authorList>
    </citation>
    <scope>NUCLEOTIDE SEQUENCE</scope>
    <source>
        <tissue evidence="1">Leaves</tissue>
    </source>
</reference>
<evidence type="ECO:0000313" key="3">
    <source>
        <dbReference type="Proteomes" id="UP000215914"/>
    </source>
</evidence>
<name>A0A251UI37_HELAN</name>
<keyword evidence="3" id="KW-1185">Reference proteome</keyword>
<sequence length="63" mass="7212">MFINCPSNRTIHPPPYFFFIFSFISSSSFIRETPFHFYSKLASNSINIHGDKSTNLRINVAGP</sequence>
<dbReference type="EMBL" id="CM007895">
    <property type="protein sequence ID" value="OTG23020.1"/>
    <property type="molecule type" value="Genomic_DNA"/>
</dbReference>
<dbReference type="Proteomes" id="UP000215914">
    <property type="component" value="Chromosome 6"/>
</dbReference>
<reference evidence="1 3" key="1">
    <citation type="journal article" date="2017" name="Nature">
        <title>The sunflower genome provides insights into oil metabolism, flowering and Asterid evolution.</title>
        <authorList>
            <person name="Badouin H."/>
            <person name="Gouzy J."/>
            <person name="Grassa C.J."/>
            <person name="Murat F."/>
            <person name="Staton S.E."/>
            <person name="Cottret L."/>
            <person name="Lelandais-Briere C."/>
            <person name="Owens G.L."/>
            <person name="Carrere S."/>
            <person name="Mayjonade B."/>
            <person name="Legrand L."/>
            <person name="Gill N."/>
            <person name="Kane N.C."/>
            <person name="Bowers J.E."/>
            <person name="Hubner S."/>
            <person name="Bellec A."/>
            <person name="Berard A."/>
            <person name="Berges H."/>
            <person name="Blanchet N."/>
            <person name="Boniface M.C."/>
            <person name="Brunel D."/>
            <person name="Catrice O."/>
            <person name="Chaidir N."/>
            <person name="Claudel C."/>
            <person name="Donnadieu C."/>
            <person name="Faraut T."/>
            <person name="Fievet G."/>
            <person name="Helmstetter N."/>
            <person name="King M."/>
            <person name="Knapp S.J."/>
            <person name="Lai Z."/>
            <person name="Le Paslier M.C."/>
            <person name="Lippi Y."/>
            <person name="Lorenzon L."/>
            <person name="Mandel J.R."/>
            <person name="Marage G."/>
            <person name="Marchand G."/>
            <person name="Marquand E."/>
            <person name="Bret-Mestries E."/>
            <person name="Morien E."/>
            <person name="Nambeesan S."/>
            <person name="Nguyen T."/>
            <person name="Pegot-Espagnet P."/>
            <person name="Pouilly N."/>
            <person name="Raftis F."/>
            <person name="Sallet E."/>
            <person name="Schiex T."/>
            <person name="Thomas J."/>
            <person name="Vandecasteele C."/>
            <person name="Vares D."/>
            <person name="Vear F."/>
            <person name="Vautrin S."/>
            <person name="Crespi M."/>
            <person name="Mangin B."/>
            <person name="Burke J.M."/>
            <person name="Salse J."/>
            <person name="Munos S."/>
            <person name="Vincourt P."/>
            <person name="Rieseberg L.H."/>
            <person name="Langlade N.B."/>
        </authorList>
    </citation>
    <scope>NUCLEOTIDE SEQUENCE [LARGE SCALE GENOMIC DNA]</scope>
    <source>
        <strain evidence="3">cv. SF193</strain>
        <tissue evidence="1">Leaves</tissue>
    </source>
</reference>
<evidence type="ECO:0000313" key="1">
    <source>
        <dbReference type="EMBL" id="KAF5802451.1"/>
    </source>
</evidence>
<gene>
    <name evidence="2" type="ORF">HannXRQ_Chr06g0177751</name>
    <name evidence="1" type="ORF">HanXRQr2_Chr06g0259631</name>
</gene>
<evidence type="ECO:0000313" key="2">
    <source>
        <dbReference type="EMBL" id="OTG23020.1"/>
    </source>
</evidence>
<dbReference type="EMBL" id="MNCJ02000321">
    <property type="protein sequence ID" value="KAF5802451.1"/>
    <property type="molecule type" value="Genomic_DNA"/>
</dbReference>
<protein>
    <submittedName>
        <fullName evidence="2">Uncharacterized protein</fullName>
    </submittedName>
</protein>
<reference evidence="2" key="2">
    <citation type="submission" date="2017-02" db="EMBL/GenBank/DDBJ databases">
        <title>Sunflower complete genome.</title>
        <authorList>
            <person name="Langlade N."/>
            <person name="Munos S."/>
        </authorList>
    </citation>
    <scope>NUCLEOTIDE SEQUENCE [LARGE SCALE GENOMIC DNA]</scope>
    <source>
        <tissue evidence="2">Leaves</tissue>
    </source>
</reference>
<dbReference type="Gramene" id="mRNA:HanXRQr2_Chr06g0259631">
    <property type="protein sequence ID" value="CDS:HanXRQr2_Chr06g0259631.1"/>
    <property type="gene ID" value="HanXRQr2_Chr06g0259631"/>
</dbReference>